<proteinExistence type="predicted"/>
<feature type="compositionally biased region" description="Low complexity" evidence="1">
    <location>
        <begin position="43"/>
        <end position="53"/>
    </location>
</feature>
<gene>
    <name evidence="2" type="ORF">PR048_015560</name>
</gene>
<feature type="compositionally biased region" description="Basic and acidic residues" evidence="1">
    <location>
        <begin position="467"/>
        <end position="489"/>
    </location>
</feature>
<name>A0ABQ9HHA1_9NEOP</name>
<protein>
    <submittedName>
        <fullName evidence="2">Uncharacterized protein</fullName>
    </submittedName>
</protein>
<reference evidence="2 3" key="1">
    <citation type="submission" date="2023-02" db="EMBL/GenBank/DDBJ databases">
        <title>LHISI_Scaffold_Assembly.</title>
        <authorList>
            <person name="Stuart O.P."/>
            <person name="Cleave R."/>
            <person name="Magrath M.J.L."/>
            <person name="Mikheyev A.S."/>
        </authorList>
    </citation>
    <scope>NUCLEOTIDE SEQUENCE [LARGE SCALE GENOMIC DNA]</scope>
    <source>
        <strain evidence="2">Daus_M_001</strain>
        <tissue evidence="2">Leg muscle</tissue>
    </source>
</reference>
<accession>A0ABQ9HHA1</accession>
<sequence>MNDGTRLFRSKLLASNPPPPSLPDDPLAQEQKQPRSRSPPRRQPSSLPQSNPRAGTAVSKPPRRGDLMWDLAGSYDDWLATLKTVLGEEMSVGIVLALLGSASVAENRRWFELEALGCNGMLPRLARLRPVRGTRVWGSKTCAVRLRRLRLSSRCEDKASQTTHPRLGVPNSIPDGVPPPPIPRISASRTRAGQCRWSAGFIGDIPFPPPLRSAAAPYTPRFTLAGFQYVDVKIRPNLLTYSVRCAREFPPGSCCSTAVRHGRLVKIDVKSPDFLPHAASTTDGRYASYEPDVISAAVRTLHSKRQHFRKWAFAILEATFRASCNHLTPRKNVALSVVNWQKKRSLVQQCAVSRRQGCLDCHPYIPSPIILPPDLLLLIVAAVAHSRHNGFSWTIQWLRGRREGACPGGLAANSADEERGSGGSIQHPPVAMVMTPLPGRIRIHTRTTHSPSPANLTTPDRHATLQDASPVRKNDPPPAACDKRTEDLPRRRRKGTNPRPSDYKSTTLPLSCKGSDHLRYHAKLKQREENICVHARLPPRRTGLNPRPGNTPGFSQVGILPDDAAGRRVTRGYPVFPALSFRSCSILTSLHPHRLSRPPC</sequence>
<dbReference type="Proteomes" id="UP001159363">
    <property type="component" value="Chromosome 4"/>
</dbReference>
<organism evidence="2 3">
    <name type="scientific">Dryococelus australis</name>
    <dbReference type="NCBI Taxonomy" id="614101"/>
    <lineage>
        <taxon>Eukaryota</taxon>
        <taxon>Metazoa</taxon>
        <taxon>Ecdysozoa</taxon>
        <taxon>Arthropoda</taxon>
        <taxon>Hexapoda</taxon>
        <taxon>Insecta</taxon>
        <taxon>Pterygota</taxon>
        <taxon>Neoptera</taxon>
        <taxon>Polyneoptera</taxon>
        <taxon>Phasmatodea</taxon>
        <taxon>Verophasmatodea</taxon>
        <taxon>Anareolatae</taxon>
        <taxon>Phasmatidae</taxon>
        <taxon>Eurycanthinae</taxon>
        <taxon>Dryococelus</taxon>
    </lineage>
</organism>
<feature type="region of interest" description="Disordered" evidence="1">
    <location>
        <begin position="409"/>
        <end position="430"/>
    </location>
</feature>
<evidence type="ECO:0000256" key="1">
    <source>
        <dbReference type="SAM" id="MobiDB-lite"/>
    </source>
</evidence>
<dbReference type="EMBL" id="JARBHB010000005">
    <property type="protein sequence ID" value="KAJ8883706.1"/>
    <property type="molecule type" value="Genomic_DNA"/>
</dbReference>
<evidence type="ECO:0000313" key="3">
    <source>
        <dbReference type="Proteomes" id="UP001159363"/>
    </source>
</evidence>
<keyword evidence="3" id="KW-1185">Reference proteome</keyword>
<feature type="region of interest" description="Disordered" evidence="1">
    <location>
        <begin position="158"/>
        <end position="180"/>
    </location>
</feature>
<evidence type="ECO:0000313" key="2">
    <source>
        <dbReference type="EMBL" id="KAJ8883706.1"/>
    </source>
</evidence>
<comment type="caution">
    <text evidence="2">The sequence shown here is derived from an EMBL/GenBank/DDBJ whole genome shotgun (WGS) entry which is preliminary data.</text>
</comment>
<feature type="region of interest" description="Disordered" evidence="1">
    <location>
        <begin position="1"/>
        <end position="65"/>
    </location>
</feature>
<feature type="region of interest" description="Disordered" evidence="1">
    <location>
        <begin position="467"/>
        <end position="510"/>
    </location>
</feature>